<dbReference type="InterPro" id="IPR015915">
    <property type="entry name" value="Kelch-typ_b-propeller"/>
</dbReference>
<dbReference type="AlphaFoldDB" id="W6MG02"/>
<reference evidence="3" key="1">
    <citation type="submission" date="2013-12" db="EMBL/GenBank/DDBJ databases">
        <authorList>
            <person name="Genoscope - CEA"/>
        </authorList>
    </citation>
    <scope>NUCLEOTIDE SEQUENCE</scope>
    <source>
        <strain evidence="3">CBS 1993</strain>
    </source>
</reference>
<organism evidence="3 4">
    <name type="scientific">Kuraishia capsulata CBS 1993</name>
    <dbReference type="NCBI Taxonomy" id="1382522"/>
    <lineage>
        <taxon>Eukaryota</taxon>
        <taxon>Fungi</taxon>
        <taxon>Dikarya</taxon>
        <taxon>Ascomycota</taxon>
        <taxon>Saccharomycotina</taxon>
        <taxon>Pichiomycetes</taxon>
        <taxon>Pichiales</taxon>
        <taxon>Pichiaceae</taxon>
        <taxon>Kuraishia</taxon>
    </lineage>
</organism>
<keyword evidence="2" id="KW-0472">Membrane</keyword>
<keyword evidence="2" id="KW-1133">Transmembrane helix</keyword>
<evidence type="ECO:0000313" key="3">
    <source>
        <dbReference type="EMBL" id="CDK24353.1"/>
    </source>
</evidence>
<gene>
    <name evidence="3" type="ORF">KUCA_T00000314001</name>
</gene>
<proteinExistence type="predicted"/>
<dbReference type="OrthoDB" id="3980762at2759"/>
<dbReference type="GeneID" id="34517758"/>
<feature type="region of interest" description="Disordered" evidence="1">
    <location>
        <begin position="400"/>
        <end position="423"/>
    </location>
</feature>
<dbReference type="EMBL" id="HG793125">
    <property type="protein sequence ID" value="CDK24353.1"/>
    <property type="molecule type" value="Genomic_DNA"/>
</dbReference>
<feature type="compositionally biased region" description="Basic and acidic residues" evidence="1">
    <location>
        <begin position="559"/>
        <end position="570"/>
    </location>
</feature>
<evidence type="ECO:0000256" key="2">
    <source>
        <dbReference type="SAM" id="Phobius"/>
    </source>
</evidence>
<keyword evidence="4" id="KW-1185">Reference proteome</keyword>
<dbReference type="Gene3D" id="2.120.10.80">
    <property type="entry name" value="Kelch-type beta propeller"/>
    <property type="match status" value="1"/>
</dbReference>
<reference evidence="3" key="2">
    <citation type="submission" date="2014-02" db="EMBL/GenBank/DDBJ databases">
        <title>Complete DNA sequence of /Kuraishia capsulata/ illustrates novel genomic features among budding yeasts (/Saccharomycotina/).</title>
        <authorList>
            <person name="Morales L."/>
            <person name="Noel B."/>
            <person name="Porcel B."/>
            <person name="Marcet-Houben M."/>
            <person name="Hullo M-F."/>
            <person name="Sacerdot C."/>
            <person name="Tekaia F."/>
            <person name="Leh-Louis V."/>
            <person name="Despons L."/>
            <person name="Khanna V."/>
            <person name="Aury J-M."/>
            <person name="Barbe V."/>
            <person name="Couloux A."/>
            <person name="Labadie K."/>
            <person name="Pelletier E."/>
            <person name="Souciet J-L."/>
            <person name="Boekhout T."/>
            <person name="Gabaldon T."/>
            <person name="Wincker P."/>
            <person name="Dujon B."/>
        </authorList>
    </citation>
    <scope>NUCLEOTIDE SEQUENCE</scope>
    <source>
        <strain evidence="3">CBS 1993</strain>
    </source>
</reference>
<evidence type="ECO:0000313" key="4">
    <source>
        <dbReference type="Proteomes" id="UP000019384"/>
    </source>
</evidence>
<name>W6MG02_9ASCO</name>
<evidence type="ECO:0000256" key="1">
    <source>
        <dbReference type="SAM" id="MobiDB-lite"/>
    </source>
</evidence>
<feature type="transmembrane region" description="Helical" evidence="2">
    <location>
        <begin position="343"/>
        <end position="367"/>
    </location>
</feature>
<protein>
    <submittedName>
        <fullName evidence="3">Uncharacterized protein</fullName>
    </submittedName>
</protein>
<dbReference type="Proteomes" id="UP000019384">
    <property type="component" value="Unassembled WGS sequence"/>
</dbReference>
<feature type="region of interest" description="Disordered" evidence="1">
    <location>
        <begin position="549"/>
        <end position="576"/>
    </location>
</feature>
<dbReference type="SUPFAM" id="SSF117281">
    <property type="entry name" value="Kelch motif"/>
    <property type="match status" value="1"/>
</dbReference>
<sequence>MWLTWVLWFRLASAHWDTVYNLANQTVYIRPSNSNSTVLQLQFDDVIETNQTLITTIASPPSDAKLVSNVGLHDGLFAVYPNEDYTLEIQWYDAAQDLWKNLSLSDTFEFYSDSSYLTGDDEFLYVYGGSSLLDSSVSNRLLKIDLASGEVSTANTTVTPANFYGAASVPLDESTTLVVGGKSSSGWVGLTQLALWEYSTWAFREVSSTSTINSRILPLVLPVMKFPDNDSMSFEADSVLMIGGNLSSSYSSPSFASLTLSNWSWTDLDTTVSVSNSLVNNEQDSELSLDSIVGAATVFETLIVVHSESGSYAAHLYNASTLRTVDSMDYHVSSHSHSSNRSLVIVLSVVIPIFGILLIAVLLLYLYRRHKHTLAEREKELELKNALEYYNHIAEKHSIASMESDAKPDQGEDDDSGDDFSIGSWRRKREEYDRAHVPRHAQPEQAHVAETASFLKRSLSSVSSNVGRLGRSFSYQSSVRSAPQPPHASLRPETGSTSTLYLIPESASVQSGLSNETRVADKIGHSQKGSVDFDDADYDVQILVSSKRKSKLRVVNPDPETRRRNVSDEKREDEDL</sequence>
<feature type="compositionally biased region" description="Basic and acidic residues" evidence="1">
    <location>
        <begin position="400"/>
        <end position="410"/>
    </location>
</feature>
<keyword evidence="2" id="KW-0812">Transmembrane</keyword>
<dbReference type="HOGENOM" id="CLU_401708_0_0_1"/>
<accession>W6MG02</accession>
<dbReference type="RefSeq" id="XP_022456370.1">
    <property type="nucleotide sequence ID" value="XM_022604843.1"/>
</dbReference>